<feature type="transmembrane region" description="Helical" evidence="7">
    <location>
        <begin position="379"/>
        <end position="398"/>
    </location>
</feature>
<dbReference type="Gene3D" id="1.20.1250.20">
    <property type="entry name" value="MFS general substrate transporter like domains"/>
    <property type="match status" value="1"/>
</dbReference>
<keyword evidence="3 7" id="KW-0812">Transmembrane</keyword>
<dbReference type="Proteomes" id="UP001383192">
    <property type="component" value="Unassembled WGS sequence"/>
</dbReference>
<dbReference type="GO" id="GO:0022857">
    <property type="term" value="F:transmembrane transporter activity"/>
    <property type="evidence" value="ECO:0007669"/>
    <property type="project" value="InterPro"/>
</dbReference>
<dbReference type="SUPFAM" id="SSF103473">
    <property type="entry name" value="MFS general substrate transporter"/>
    <property type="match status" value="1"/>
</dbReference>
<keyword evidence="9" id="KW-1185">Reference proteome</keyword>
<feature type="transmembrane region" description="Helical" evidence="7">
    <location>
        <begin position="226"/>
        <end position="244"/>
    </location>
</feature>
<dbReference type="PANTHER" id="PTHR11654">
    <property type="entry name" value="OLIGOPEPTIDE TRANSPORTER-RELATED"/>
    <property type="match status" value="1"/>
</dbReference>
<feature type="transmembrane region" description="Helical" evidence="7">
    <location>
        <begin position="521"/>
        <end position="542"/>
    </location>
</feature>
<dbReference type="InterPro" id="IPR000109">
    <property type="entry name" value="POT_fam"/>
</dbReference>
<dbReference type="Pfam" id="PF00854">
    <property type="entry name" value="PTR2"/>
    <property type="match status" value="1"/>
</dbReference>
<organism evidence="8 9">
    <name type="scientific">Paramarasmius palmivorus</name>
    <dbReference type="NCBI Taxonomy" id="297713"/>
    <lineage>
        <taxon>Eukaryota</taxon>
        <taxon>Fungi</taxon>
        <taxon>Dikarya</taxon>
        <taxon>Basidiomycota</taxon>
        <taxon>Agaricomycotina</taxon>
        <taxon>Agaricomycetes</taxon>
        <taxon>Agaricomycetidae</taxon>
        <taxon>Agaricales</taxon>
        <taxon>Marasmiineae</taxon>
        <taxon>Marasmiaceae</taxon>
        <taxon>Paramarasmius</taxon>
    </lineage>
</organism>
<feature type="region of interest" description="Disordered" evidence="6">
    <location>
        <begin position="1"/>
        <end position="30"/>
    </location>
</feature>
<feature type="transmembrane region" description="Helical" evidence="7">
    <location>
        <begin position="108"/>
        <end position="127"/>
    </location>
</feature>
<comment type="caution">
    <text evidence="8">The sequence shown here is derived from an EMBL/GenBank/DDBJ whole genome shotgun (WGS) entry which is preliminary data.</text>
</comment>
<keyword evidence="4 7" id="KW-1133">Transmembrane helix</keyword>
<keyword evidence="5 7" id="KW-0472">Membrane</keyword>
<feature type="transmembrane region" description="Helical" evidence="7">
    <location>
        <begin position="492"/>
        <end position="515"/>
    </location>
</feature>
<feature type="transmembrane region" description="Helical" evidence="7">
    <location>
        <begin position="340"/>
        <end position="359"/>
    </location>
</feature>
<reference evidence="8 9" key="1">
    <citation type="submission" date="2024-01" db="EMBL/GenBank/DDBJ databases">
        <title>A draft genome for a cacao thread blight-causing isolate of Paramarasmius palmivorus.</title>
        <authorList>
            <person name="Baruah I.K."/>
            <person name="Bukari Y."/>
            <person name="Amoako-Attah I."/>
            <person name="Meinhardt L.W."/>
            <person name="Bailey B.A."/>
            <person name="Cohen S.P."/>
        </authorList>
    </citation>
    <scope>NUCLEOTIDE SEQUENCE [LARGE SCALE GENOMIC DNA]</scope>
    <source>
        <strain evidence="8 9">GH-12</strain>
    </source>
</reference>
<feature type="transmembrane region" description="Helical" evidence="7">
    <location>
        <begin position="456"/>
        <end position="480"/>
    </location>
</feature>
<feature type="compositionally biased region" description="Polar residues" evidence="6">
    <location>
        <begin position="1"/>
        <end position="12"/>
    </location>
</feature>
<evidence type="ECO:0000256" key="4">
    <source>
        <dbReference type="ARBA" id="ARBA00022989"/>
    </source>
</evidence>
<comment type="subcellular location">
    <subcellularLocation>
        <location evidence="1">Membrane</location>
        <topology evidence="1">Multi-pass membrane protein</topology>
    </subcellularLocation>
</comment>
<feature type="transmembrane region" description="Helical" evidence="7">
    <location>
        <begin position="410"/>
        <end position="430"/>
    </location>
</feature>
<evidence type="ECO:0000256" key="7">
    <source>
        <dbReference type="SAM" id="Phobius"/>
    </source>
</evidence>
<protein>
    <submittedName>
        <fullName evidence="8">Uncharacterized protein</fullName>
    </submittedName>
</protein>
<dbReference type="InterPro" id="IPR036259">
    <property type="entry name" value="MFS_trans_sf"/>
</dbReference>
<evidence type="ECO:0000313" key="8">
    <source>
        <dbReference type="EMBL" id="KAK7043587.1"/>
    </source>
</evidence>
<dbReference type="GO" id="GO:0016020">
    <property type="term" value="C:membrane"/>
    <property type="evidence" value="ECO:0007669"/>
    <property type="project" value="UniProtKB-SubCell"/>
</dbReference>
<evidence type="ECO:0000256" key="6">
    <source>
        <dbReference type="SAM" id="MobiDB-lite"/>
    </source>
</evidence>
<evidence type="ECO:0000256" key="5">
    <source>
        <dbReference type="ARBA" id="ARBA00023136"/>
    </source>
</evidence>
<gene>
    <name evidence="8" type="ORF">VNI00_008198</name>
</gene>
<evidence type="ECO:0000313" key="9">
    <source>
        <dbReference type="Proteomes" id="UP001383192"/>
    </source>
</evidence>
<evidence type="ECO:0000256" key="1">
    <source>
        <dbReference type="ARBA" id="ARBA00004141"/>
    </source>
</evidence>
<comment type="similarity">
    <text evidence="2">Belongs to the major facilitator superfamily. Proton-dependent oligopeptide transporter (POT/PTR) (TC 2.A.17) family.</text>
</comment>
<dbReference type="EMBL" id="JAYKXP010000028">
    <property type="protein sequence ID" value="KAK7043587.1"/>
    <property type="molecule type" value="Genomic_DNA"/>
</dbReference>
<feature type="transmembrane region" description="Helical" evidence="7">
    <location>
        <begin position="139"/>
        <end position="160"/>
    </location>
</feature>
<feature type="transmembrane region" description="Helical" evidence="7">
    <location>
        <begin position="166"/>
        <end position="183"/>
    </location>
</feature>
<evidence type="ECO:0000256" key="3">
    <source>
        <dbReference type="ARBA" id="ARBA00022692"/>
    </source>
</evidence>
<proteinExistence type="inferred from homology"/>
<sequence>MESPDLKTSTAAGSAPELAYNDTDEGRLPTEEERATLPRVPGGMPWTAFTICIVEFAERASYYGCSAVFSNFIQRPLPVGGNGAGAPPPGSQLSAGALGLGLKAATGITKTFSFVAFALPILGGYLADSKWGRFKTICIGTALGAIAHIVMVVAAIPSVIADGHAVAPFVISIILLAFGTGLIKPSIAPILVDQSQVKSEYIKVLPNGKKVIVDPAVSVQSMITSYNWSISFGIFFALASTYAAKRIGYWLAFMIPGILFLIMPVGLMIVNRRIVKVPPQGSALVDVLKMLRIMYRRLGLRMFKGGDAVWDVAKPSQTPNVPWDEEFVDEVRRTMRACRLFLLLPIYLVADVGLDNVLINQAGSMTSNGAPNDIIQSFNALTLVVFTPIFQYIIWPLFHKMGIKTPPVRRMVVGYIVSALGMVFGAVLQYKVYQTSPCGYAASTCSLKGSVSPISIWLQVPVPFLEAIASILINYTSYEIAITMAPRRMKSLVFGIVLFMAALSSALVLIVSPTFADPNLIWPFVALAVATTICGIIIWVFFRDMDDEYEAVVSKGVSST</sequence>
<dbReference type="AlphaFoldDB" id="A0AAW0CYJ2"/>
<feature type="transmembrane region" description="Helical" evidence="7">
    <location>
        <begin position="250"/>
        <end position="270"/>
    </location>
</feature>
<name>A0AAW0CYJ2_9AGAR</name>
<accession>A0AAW0CYJ2</accession>
<evidence type="ECO:0000256" key="2">
    <source>
        <dbReference type="ARBA" id="ARBA00005982"/>
    </source>
</evidence>